<evidence type="ECO:0000256" key="1">
    <source>
        <dbReference type="SAM" id="Phobius"/>
    </source>
</evidence>
<evidence type="ECO:0000313" key="3">
    <source>
        <dbReference type="Proteomes" id="UP000054301"/>
    </source>
</evidence>
<organism evidence="2 3">
    <name type="scientific">Chlamydia pecorum</name>
    <dbReference type="NCBI Taxonomy" id="85991"/>
    <lineage>
        <taxon>Bacteria</taxon>
        <taxon>Pseudomonadati</taxon>
        <taxon>Chlamydiota</taxon>
        <taxon>Chlamydiia</taxon>
        <taxon>Chlamydiales</taxon>
        <taxon>Chlamydiaceae</taxon>
        <taxon>Chlamydia/Chlamydophila group</taxon>
        <taxon>Chlamydia</taxon>
    </lineage>
</organism>
<keyword evidence="1" id="KW-1133">Transmembrane helix</keyword>
<dbReference type="InterPro" id="IPR034804">
    <property type="entry name" value="SQR/QFR_C/D"/>
</dbReference>
<dbReference type="GO" id="GO:0016020">
    <property type="term" value="C:membrane"/>
    <property type="evidence" value="ECO:0007669"/>
    <property type="project" value="InterPro"/>
</dbReference>
<evidence type="ECO:0000313" key="2">
    <source>
        <dbReference type="EMBL" id="KTF29028.1"/>
    </source>
</evidence>
<feature type="transmembrane region" description="Helical" evidence="1">
    <location>
        <begin position="124"/>
        <end position="142"/>
    </location>
</feature>
<feature type="transmembrane region" description="Helical" evidence="1">
    <location>
        <begin position="229"/>
        <end position="251"/>
    </location>
</feature>
<sequence length="295" mass="33680">MSHKKESSYEDLPSWSYYLPFILRCVHSLSGLAFTLFLCEHLLTNQLAASYWGWGKGFIAMVDRFHTIPGLKVIEITCLALPFLCHAIIGIVYLFQGKSNSSRGDGSVPSLPFARNYAYTWQRVTAWIILFGLLFHIVHLRFVRYPLHIHTYGQSYYVVGIEPSHYSKVIQGTKDFFVLYEKDLPVPQIGKSDLSEQDLAMLPEGKVYLFTRSAGQAFLYVVRDSLSSFWMAALYTLLVLASAYHGFNGLWTLCCRWGVVVSFRAQLRLRYICYGMMVGVAALGVSVIWDLYRVM</sequence>
<dbReference type="CDD" id="cd03497">
    <property type="entry name" value="SQR_TypeB_1_TM"/>
    <property type="match status" value="1"/>
</dbReference>
<reference evidence="2 3" key="1">
    <citation type="submission" date="2015-06" db="EMBL/GenBank/DDBJ databases">
        <title>More than comparative genomics: Whole genome sequencing reveals elusive C. pecorum plasmid and re-evaluates genetic differences and phylogenetic relationships between C. pecorum from pig, cattle, sheep and koala hosts.</title>
        <authorList>
            <person name="Jelocnik M."/>
            <person name="Bachmann N.L."/>
            <person name="Kaltenboeck B."/>
            <person name="Waugh C."/>
            <person name="Woolford L."/>
            <person name="Speight N."/>
            <person name="Gillett A."/>
            <person name="Higgins D."/>
            <person name="Flanagan C."/>
            <person name="Myers G."/>
            <person name="Timms P."/>
            <person name="Polkinghorne A."/>
        </authorList>
    </citation>
    <scope>NUCLEOTIDE SEQUENCE [LARGE SCALE GENOMIC DNA]</scope>
    <source>
        <strain evidence="2 3">L1</strain>
    </source>
</reference>
<accession>A0AA40PR43</accession>
<keyword evidence="1 2" id="KW-0812">Transmembrane</keyword>
<gene>
    <name evidence="2" type="ORF">cpL1_0239</name>
</gene>
<keyword evidence="1" id="KW-0472">Membrane</keyword>
<dbReference type="Proteomes" id="UP000054301">
    <property type="component" value="Unassembled WGS sequence"/>
</dbReference>
<dbReference type="AlphaFoldDB" id="A0AA40PR43"/>
<protein>
    <submittedName>
        <fullName evidence="2">Succinate dehydrogenase/Fumarate reductase transmembrane subunit</fullName>
    </submittedName>
</protein>
<dbReference type="SUPFAM" id="SSF81343">
    <property type="entry name" value="Fumarate reductase respiratory complex transmembrane subunits"/>
    <property type="match status" value="1"/>
</dbReference>
<dbReference type="Gene3D" id="1.20.1300.10">
    <property type="entry name" value="Fumarate reductase/succinate dehydrogenase, transmembrane subunit"/>
    <property type="match status" value="1"/>
</dbReference>
<feature type="transmembrane region" description="Helical" evidence="1">
    <location>
        <begin position="21"/>
        <end position="43"/>
    </location>
</feature>
<feature type="transmembrane region" description="Helical" evidence="1">
    <location>
        <begin position="73"/>
        <end position="95"/>
    </location>
</feature>
<proteinExistence type="predicted"/>
<dbReference type="InterPro" id="IPR016002">
    <property type="entry name" value="Succ_DH_cyt_b558_Firmicute"/>
</dbReference>
<dbReference type="RefSeq" id="WP_058787447.1">
    <property type="nucleotide sequence ID" value="NZ_LFRH01000001.1"/>
</dbReference>
<name>A0AA40PR43_9CHLA</name>
<feature type="transmembrane region" description="Helical" evidence="1">
    <location>
        <begin position="271"/>
        <end position="292"/>
    </location>
</feature>
<dbReference type="EMBL" id="LFRH01000001">
    <property type="protein sequence ID" value="KTF29028.1"/>
    <property type="molecule type" value="Genomic_DNA"/>
</dbReference>
<comment type="caution">
    <text evidence="2">The sequence shown here is derived from an EMBL/GenBank/DDBJ whole genome shotgun (WGS) entry which is preliminary data.</text>
</comment>